<proteinExistence type="predicted"/>
<dbReference type="EMBL" id="JARIHO010000078">
    <property type="protein sequence ID" value="KAJ7310619.1"/>
    <property type="molecule type" value="Genomic_DNA"/>
</dbReference>
<evidence type="ECO:0000313" key="1">
    <source>
        <dbReference type="EMBL" id="KAJ7310619.1"/>
    </source>
</evidence>
<gene>
    <name evidence="1" type="ORF">DFH08DRAFT_823004</name>
</gene>
<evidence type="ECO:0000313" key="2">
    <source>
        <dbReference type="Proteomes" id="UP001218218"/>
    </source>
</evidence>
<dbReference type="Proteomes" id="UP001218218">
    <property type="component" value="Unassembled WGS sequence"/>
</dbReference>
<name>A0AAD6Z6W2_9AGAR</name>
<reference evidence="1" key="1">
    <citation type="submission" date="2023-03" db="EMBL/GenBank/DDBJ databases">
        <title>Massive genome expansion in bonnet fungi (Mycena s.s.) driven by repeated elements and novel gene families across ecological guilds.</title>
        <authorList>
            <consortium name="Lawrence Berkeley National Laboratory"/>
            <person name="Harder C.B."/>
            <person name="Miyauchi S."/>
            <person name="Viragh M."/>
            <person name="Kuo A."/>
            <person name="Thoen E."/>
            <person name="Andreopoulos B."/>
            <person name="Lu D."/>
            <person name="Skrede I."/>
            <person name="Drula E."/>
            <person name="Henrissat B."/>
            <person name="Morin E."/>
            <person name="Kohler A."/>
            <person name="Barry K."/>
            <person name="LaButti K."/>
            <person name="Morin E."/>
            <person name="Salamov A."/>
            <person name="Lipzen A."/>
            <person name="Mereny Z."/>
            <person name="Hegedus B."/>
            <person name="Baldrian P."/>
            <person name="Stursova M."/>
            <person name="Weitz H."/>
            <person name="Taylor A."/>
            <person name="Grigoriev I.V."/>
            <person name="Nagy L.G."/>
            <person name="Martin F."/>
            <person name="Kauserud H."/>
        </authorList>
    </citation>
    <scope>NUCLEOTIDE SEQUENCE</scope>
    <source>
        <strain evidence="1">CBHHK002</strain>
    </source>
</reference>
<keyword evidence="2" id="KW-1185">Reference proteome</keyword>
<comment type="caution">
    <text evidence="1">The sequence shown here is derived from an EMBL/GenBank/DDBJ whole genome shotgun (WGS) entry which is preliminary data.</text>
</comment>
<protein>
    <submittedName>
        <fullName evidence="1">Uncharacterized protein</fullName>
    </submittedName>
</protein>
<organism evidence="1 2">
    <name type="scientific">Mycena albidolilacea</name>
    <dbReference type="NCBI Taxonomy" id="1033008"/>
    <lineage>
        <taxon>Eukaryota</taxon>
        <taxon>Fungi</taxon>
        <taxon>Dikarya</taxon>
        <taxon>Basidiomycota</taxon>
        <taxon>Agaricomycotina</taxon>
        <taxon>Agaricomycetes</taxon>
        <taxon>Agaricomycetidae</taxon>
        <taxon>Agaricales</taxon>
        <taxon>Marasmiineae</taxon>
        <taxon>Mycenaceae</taxon>
        <taxon>Mycena</taxon>
    </lineage>
</organism>
<sequence>MAPYSIKIVLKRYWCRVDSADSKISRRILGLSLGGAVEKLCHVVMMCPHVVLLPARYWCQVDSADSEIHSGNFVVPESLKCSRDLKIRKTKIQRDNFKTVGLLLTVLAGGDLQHLVANYRVPRALAAAAGVRLAAASRCMKYHVESHRTLCWYQRVLVSAKQLQNFNEALKNIPEVARAFYPKRFGRIIVQFAICAYPLSNDPGVSKQAGFKYPKWYQPRFRCSFHKLS</sequence>
<accession>A0AAD6Z6W2</accession>
<dbReference type="AlphaFoldDB" id="A0AAD6Z6W2"/>